<feature type="domain" description="PatG C-terminal" evidence="9">
    <location>
        <begin position="667"/>
        <end position="777"/>
    </location>
</feature>
<dbReference type="InterPro" id="IPR040483">
    <property type="entry name" value="PatG_dom"/>
</dbReference>
<organism evidence="10 11">
    <name type="scientific">Amycolatopsis silviterrae</name>
    <dbReference type="NCBI Taxonomy" id="1656914"/>
    <lineage>
        <taxon>Bacteria</taxon>
        <taxon>Bacillati</taxon>
        <taxon>Actinomycetota</taxon>
        <taxon>Actinomycetes</taxon>
        <taxon>Pseudonocardiales</taxon>
        <taxon>Pseudonocardiaceae</taxon>
        <taxon>Amycolatopsis</taxon>
    </lineage>
</organism>
<evidence type="ECO:0000256" key="6">
    <source>
        <dbReference type="SAM" id="MobiDB-lite"/>
    </source>
</evidence>
<evidence type="ECO:0000256" key="5">
    <source>
        <dbReference type="PROSITE-ProRule" id="PRU01240"/>
    </source>
</evidence>
<evidence type="ECO:0000256" key="4">
    <source>
        <dbReference type="ARBA" id="ARBA00022825"/>
    </source>
</evidence>
<keyword evidence="2 5" id="KW-0645">Protease</keyword>
<evidence type="ECO:0000256" key="3">
    <source>
        <dbReference type="ARBA" id="ARBA00022801"/>
    </source>
</evidence>
<evidence type="ECO:0000259" key="9">
    <source>
        <dbReference type="Pfam" id="PF18065"/>
    </source>
</evidence>
<evidence type="ECO:0000313" key="11">
    <source>
        <dbReference type="Proteomes" id="UP001597483"/>
    </source>
</evidence>
<protein>
    <submittedName>
        <fullName evidence="10">S8 family serine peptidase</fullName>
    </submittedName>
</protein>
<dbReference type="SUPFAM" id="SSF52743">
    <property type="entry name" value="Subtilisin-like"/>
    <property type="match status" value="1"/>
</dbReference>
<dbReference type="InterPro" id="IPR040636">
    <property type="entry name" value="PatG_C"/>
</dbReference>
<keyword evidence="4 5" id="KW-0720">Serine protease</keyword>
<reference evidence="11" key="1">
    <citation type="journal article" date="2019" name="Int. J. Syst. Evol. Microbiol.">
        <title>The Global Catalogue of Microorganisms (GCM) 10K type strain sequencing project: providing services to taxonomists for standard genome sequencing and annotation.</title>
        <authorList>
            <consortium name="The Broad Institute Genomics Platform"/>
            <consortium name="The Broad Institute Genome Sequencing Center for Infectious Disease"/>
            <person name="Wu L."/>
            <person name="Ma J."/>
        </authorList>
    </citation>
    <scope>NUCLEOTIDE SEQUENCE [LARGE SCALE GENOMIC DNA]</scope>
    <source>
        <strain evidence="11">CGMCC 4.7641</strain>
    </source>
</reference>
<feature type="domain" description="Peptidase S8/S53" evidence="7">
    <location>
        <begin position="22"/>
        <end position="240"/>
    </location>
</feature>
<feature type="active site" description="Charge relay system" evidence="5">
    <location>
        <position position="63"/>
    </location>
</feature>
<dbReference type="InterPro" id="IPR015500">
    <property type="entry name" value="Peptidase_S8_subtilisin-rel"/>
</dbReference>
<comment type="caution">
    <text evidence="10">The sequence shown here is derived from an EMBL/GenBank/DDBJ whole genome shotgun (WGS) entry which is preliminary data.</text>
</comment>
<accession>A0ABW5H6S0</accession>
<evidence type="ECO:0000256" key="2">
    <source>
        <dbReference type="ARBA" id="ARBA00022670"/>
    </source>
</evidence>
<dbReference type="Pfam" id="PF18065">
    <property type="entry name" value="PatG_C"/>
    <property type="match status" value="1"/>
</dbReference>
<dbReference type="CDD" id="cd07476">
    <property type="entry name" value="Peptidases_S8_thiazoline_oxidase_subtilisin-like_protease"/>
    <property type="match status" value="1"/>
</dbReference>
<dbReference type="Proteomes" id="UP001597483">
    <property type="component" value="Unassembled WGS sequence"/>
</dbReference>
<evidence type="ECO:0000259" key="7">
    <source>
        <dbReference type="Pfam" id="PF00082"/>
    </source>
</evidence>
<feature type="domain" description="PatG" evidence="8">
    <location>
        <begin position="354"/>
        <end position="452"/>
    </location>
</feature>
<dbReference type="PROSITE" id="PS51892">
    <property type="entry name" value="SUBTILASE"/>
    <property type="match status" value="1"/>
</dbReference>
<dbReference type="InterPro" id="IPR000209">
    <property type="entry name" value="Peptidase_S8/S53_dom"/>
</dbReference>
<dbReference type="InterPro" id="IPR050131">
    <property type="entry name" value="Peptidase_S8_subtilisin-like"/>
</dbReference>
<evidence type="ECO:0000259" key="8">
    <source>
        <dbReference type="Pfam" id="PF18047"/>
    </source>
</evidence>
<dbReference type="PANTHER" id="PTHR43806:SF11">
    <property type="entry name" value="CEREVISIN-RELATED"/>
    <property type="match status" value="1"/>
</dbReference>
<dbReference type="PROSITE" id="PS00137">
    <property type="entry name" value="SUBTILASE_HIS"/>
    <property type="match status" value="1"/>
</dbReference>
<keyword evidence="11" id="KW-1185">Reference proteome</keyword>
<dbReference type="InterPro" id="IPR022398">
    <property type="entry name" value="Peptidase_S8_His-AS"/>
</dbReference>
<dbReference type="RefSeq" id="WP_378305009.1">
    <property type="nucleotide sequence ID" value="NZ_JBHUKS010000011.1"/>
</dbReference>
<dbReference type="PRINTS" id="PR00723">
    <property type="entry name" value="SUBTILISIN"/>
</dbReference>
<feature type="active site" description="Charge relay system" evidence="5">
    <location>
        <position position="29"/>
    </location>
</feature>
<feature type="active site" description="Charge relay system" evidence="5">
    <location>
        <position position="223"/>
    </location>
</feature>
<gene>
    <name evidence="10" type="ORF">ACFSVL_16455</name>
</gene>
<feature type="compositionally biased region" description="Pro residues" evidence="6">
    <location>
        <begin position="386"/>
        <end position="395"/>
    </location>
</feature>
<dbReference type="Pfam" id="PF18047">
    <property type="entry name" value="PatG_D"/>
    <property type="match status" value="1"/>
</dbReference>
<dbReference type="InterPro" id="IPR036852">
    <property type="entry name" value="Peptidase_S8/S53_dom_sf"/>
</dbReference>
<keyword evidence="3 5" id="KW-0378">Hydrolase</keyword>
<feature type="region of interest" description="Disordered" evidence="6">
    <location>
        <begin position="378"/>
        <end position="397"/>
    </location>
</feature>
<dbReference type="Pfam" id="PF00082">
    <property type="entry name" value="Peptidase_S8"/>
    <property type="match status" value="1"/>
</dbReference>
<dbReference type="Gene3D" id="3.40.50.200">
    <property type="entry name" value="Peptidase S8/S53 domain"/>
    <property type="match status" value="1"/>
</dbReference>
<dbReference type="EMBL" id="JBHUKS010000011">
    <property type="protein sequence ID" value="MFD2468982.1"/>
    <property type="molecule type" value="Genomic_DNA"/>
</dbReference>
<evidence type="ECO:0000313" key="10">
    <source>
        <dbReference type="EMBL" id="MFD2468982.1"/>
    </source>
</evidence>
<dbReference type="PROSITE" id="PS00138">
    <property type="entry name" value="SUBTILASE_SER"/>
    <property type="match status" value="1"/>
</dbReference>
<sequence>MADLSAIPGLAALWARTTGDDRIRVAVVDGAVDNSHPALAGVALTTAGSLWTADATPGARGTHGTAVAGVLAGRHGGPAPGVAPGCRIVSVPVFSDRRPRTTQLDLARGIEAAVEAGAHVVNVSAGRLSAAGGADDLLARAVRRCAERGVLVVAAAGNDGCFCAHVPAALPSVLAVGALADSGKPMDVSNWGAEYQRRGLLAPGENLLCPVPGGGVARRSGTSLATPLVAGVAALLLSLQVAAGRRPDPPGIGDALLATATPCGSDDPAACLRLLTGTLDIERAVNLVTTQIEEAQTPAEPEPEVVQSCACSDVAPEPGPAVPHQVVHRYEPEPDREEVVPSAVDPEPEPSSLVYAIGALGYDFGTEARRDSFKQALAAAQKPEPGAQPKPPPNPYDAKQLVNYLRKKPSESNRLIWTLNLELTPVYAIEGIGGFGPEVYQRLVDLLDGQVAATTTTESEVDDAAEADRRLQRVRKFQKEPHDLANLKKLIEDAKDPEFKSIAEDAYHQADNVLYHAKWMCITARKYAKPDDPRLKAVLDAKNAADAAWGKAPEFGKPAKDKNKLIEQAPSLTECAKKGLECAEAAHPIISGERTRRFIERIALPGKVTGRTVRLFSGQVVPVVELEQTEGLVGWDVKQLAAAAVEAGPDDEVGLRQEQAPAGPKPEDVREALRDFLNRIYFELRNLGKASADRALNYAATNAFQAGQTFAQATKLKLVLDEFGVEKSPYARPDSDSWDIKLSFFNPTDTRLARLVFRYTVDVSDVFPVTVGSVRSWRES</sequence>
<proteinExistence type="inferred from homology"/>
<comment type="similarity">
    <text evidence="1 5">Belongs to the peptidase S8 family.</text>
</comment>
<dbReference type="InterPro" id="IPR023828">
    <property type="entry name" value="Peptidase_S8_Ser-AS"/>
</dbReference>
<evidence type="ECO:0000256" key="1">
    <source>
        <dbReference type="ARBA" id="ARBA00011073"/>
    </source>
</evidence>
<dbReference type="InterPro" id="IPR034056">
    <property type="entry name" value="Pep_S8_PatG/PatA-like"/>
</dbReference>
<name>A0ABW5H6S0_9PSEU</name>
<dbReference type="PANTHER" id="PTHR43806">
    <property type="entry name" value="PEPTIDASE S8"/>
    <property type="match status" value="1"/>
</dbReference>